<proteinExistence type="predicted"/>
<organism evidence="2">
    <name type="scientific">freshwater metagenome</name>
    <dbReference type="NCBI Taxonomy" id="449393"/>
    <lineage>
        <taxon>unclassified sequences</taxon>
        <taxon>metagenomes</taxon>
        <taxon>ecological metagenomes</taxon>
    </lineage>
</organism>
<reference evidence="2" key="1">
    <citation type="submission" date="2020-05" db="EMBL/GenBank/DDBJ databases">
        <authorList>
            <person name="Chiriac C."/>
            <person name="Salcher M."/>
            <person name="Ghai R."/>
            <person name="Kavagutti S V."/>
        </authorList>
    </citation>
    <scope>NUCLEOTIDE SEQUENCE</scope>
</reference>
<evidence type="ECO:0000256" key="1">
    <source>
        <dbReference type="SAM" id="MobiDB-lite"/>
    </source>
</evidence>
<name>A0A6J7CUT0_9ZZZZ</name>
<gene>
    <name evidence="2" type="ORF">UFOPK3339_00389</name>
</gene>
<dbReference type="EMBL" id="CAFBLF010000040">
    <property type="protein sequence ID" value="CAB4860625.1"/>
    <property type="molecule type" value="Genomic_DNA"/>
</dbReference>
<dbReference type="AlphaFoldDB" id="A0A6J7CUT0"/>
<protein>
    <submittedName>
        <fullName evidence="2">Unannotated protein</fullName>
    </submittedName>
</protein>
<evidence type="ECO:0000313" key="2">
    <source>
        <dbReference type="EMBL" id="CAB4860625.1"/>
    </source>
</evidence>
<accession>A0A6J7CUT0</accession>
<sequence length="94" mass="10864">MGRRNRPKRDEPTPVDVIRASGGRRTESKRGEDWVVQDITEARAIKEYACPGCVITIEIGVPHVVTWHYEGLFGEEAAVRDRRHWHSSCWKMFS</sequence>
<feature type="region of interest" description="Disordered" evidence="1">
    <location>
        <begin position="1"/>
        <end position="29"/>
    </location>
</feature>